<dbReference type="EMBL" id="LMVM01000040">
    <property type="protein sequence ID" value="PAV03163.1"/>
    <property type="molecule type" value="Genomic_DNA"/>
</dbReference>
<keyword evidence="1" id="KW-0472">Membrane</keyword>
<sequence>MVICSNCGEKNDDSAKFCQECGTPLTKDLKITKDEKNGHKHYIYALTTIMGVILIILDSLGIISNLLLVPLGLILTMGGLIRLFPKIIRPKAILIGLIAFFVIQNILFILSVMYIGHLSISGQFSIFLISILISGSMAGYFSGKSYLNGCIIGLIIGMVYSIGFTMDYYSFIGGFMTLTIFGLTGGLIGVVIFRKNHSYKVLD</sequence>
<keyword evidence="1" id="KW-1133">Transmembrane helix</keyword>
<dbReference type="RefSeq" id="WP_069584027.1">
    <property type="nucleotide sequence ID" value="NZ_LMVM01000040.1"/>
</dbReference>
<feature type="transmembrane region" description="Helical" evidence="1">
    <location>
        <begin position="92"/>
        <end position="116"/>
    </location>
</feature>
<feature type="transmembrane region" description="Helical" evidence="1">
    <location>
        <begin position="169"/>
        <end position="193"/>
    </location>
</feature>
<organism evidence="3 4">
    <name type="scientific">Methanobacterium bryantii</name>
    <dbReference type="NCBI Taxonomy" id="2161"/>
    <lineage>
        <taxon>Archaea</taxon>
        <taxon>Methanobacteriati</taxon>
        <taxon>Methanobacteriota</taxon>
        <taxon>Methanomada group</taxon>
        <taxon>Methanobacteria</taxon>
        <taxon>Methanobacteriales</taxon>
        <taxon>Methanobacteriaceae</taxon>
        <taxon>Methanobacterium</taxon>
    </lineage>
</organism>
<feature type="transmembrane region" description="Helical" evidence="1">
    <location>
        <begin position="146"/>
        <end position="163"/>
    </location>
</feature>
<dbReference type="AlphaFoldDB" id="A0A2A2H1K8"/>
<dbReference type="OrthoDB" id="82467at2157"/>
<evidence type="ECO:0000313" key="4">
    <source>
        <dbReference type="Proteomes" id="UP000217784"/>
    </source>
</evidence>
<feature type="transmembrane region" description="Helical" evidence="1">
    <location>
        <begin position="66"/>
        <end position="85"/>
    </location>
</feature>
<evidence type="ECO:0000313" key="3">
    <source>
        <dbReference type="EMBL" id="PAV03163.1"/>
    </source>
</evidence>
<feature type="transmembrane region" description="Helical" evidence="1">
    <location>
        <begin position="42"/>
        <end position="60"/>
    </location>
</feature>
<dbReference type="Proteomes" id="UP000217784">
    <property type="component" value="Unassembled WGS sequence"/>
</dbReference>
<dbReference type="Pfam" id="PF13240">
    <property type="entry name" value="Zn_Ribbon_1"/>
    <property type="match status" value="1"/>
</dbReference>
<protein>
    <recommendedName>
        <fullName evidence="2">Zinc-ribbon domain-containing protein</fullName>
    </recommendedName>
</protein>
<dbReference type="InterPro" id="IPR026870">
    <property type="entry name" value="Zinc_ribbon_dom"/>
</dbReference>
<name>A0A2A2H1K8_METBR</name>
<keyword evidence="4" id="KW-1185">Reference proteome</keyword>
<feature type="transmembrane region" description="Helical" evidence="1">
    <location>
        <begin position="122"/>
        <end position="141"/>
    </location>
</feature>
<comment type="caution">
    <text evidence="3">The sequence shown here is derived from an EMBL/GenBank/DDBJ whole genome shotgun (WGS) entry which is preliminary data.</text>
</comment>
<evidence type="ECO:0000256" key="1">
    <source>
        <dbReference type="SAM" id="Phobius"/>
    </source>
</evidence>
<evidence type="ECO:0000259" key="2">
    <source>
        <dbReference type="Pfam" id="PF13240"/>
    </source>
</evidence>
<reference evidence="3 4" key="1">
    <citation type="journal article" date="2017" name="BMC Genomics">
        <title>Genomic analysis of methanogenic archaea reveals a shift towards energy conservation.</title>
        <authorList>
            <person name="Gilmore S.P."/>
            <person name="Henske J.K."/>
            <person name="Sexton J.A."/>
            <person name="Solomon K.V."/>
            <person name="Seppala S."/>
            <person name="Yoo J.I."/>
            <person name="Huyett L.M."/>
            <person name="Pressman A."/>
            <person name="Cogan J.Z."/>
            <person name="Kivenson V."/>
            <person name="Peng X."/>
            <person name="Tan Y."/>
            <person name="Valentine D.L."/>
            <person name="O'Malley M.A."/>
        </authorList>
    </citation>
    <scope>NUCLEOTIDE SEQUENCE [LARGE SCALE GENOMIC DNA]</scope>
    <source>
        <strain evidence="3 4">M.o.H.</strain>
    </source>
</reference>
<proteinExistence type="predicted"/>
<keyword evidence="1" id="KW-0812">Transmembrane</keyword>
<accession>A0A2A2H1K8</accession>
<feature type="domain" description="Zinc-ribbon" evidence="2">
    <location>
        <begin position="4"/>
        <end position="25"/>
    </location>
</feature>
<gene>
    <name evidence="3" type="ORF">ASJ80_07805</name>
</gene>